<accession>A0AA35P7E4</accession>
<reference evidence="1" key="1">
    <citation type="submission" date="2022-12" db="EMBL/GenBank/DDBJ databases">
        <authorList>
            <person name="Alioto T."/>
            <person name="Alioto T."/>
            <person name="Gomez Garrido J."/>
        </authorList>
    </citation>
    <scope>NUCLEOTIDE SEQUENCE</scope>
</reference>
<gene>
    <name evidence="1" type="ORF">PODLI_1B022708</name>
</gene>
<proteinExistence type="predicted"/>
<dbReference type="AlphaFoldDB" id="A0AA35P7E4"/>
<organism evidence="1 2">
    <name type="scientific">Podarcis lilfordi</name>
    <name type="common">Lilford's wall lizard</name>
    <dbReference type="NCBI Taxonomy" id="74358"/>
    <lineage>
        <taxon>Eukaryota</taxon>
        <taxon>Metazoa</taxon>
        <taxon>Chordata</taxon>
        <taxon>Craniata</taxon>
        <taxon>Vertebrata</taxon>
        <taxon>Euteleostomi</taxon>
        <taxon>Lepidosauria</taxon>
        <taxon>Squamata</taxon>
        <taxon>Bifurcata</taxon>
        <taxon>Unidentata</taxon>
        <taxon>Episquamata</taxon>
        <taxon>Laterata</taxon>
        <taxon>Lacertibaenia</taxon>
        <taxon>Lacertidae</taxon>
        <taxon>Podarcis</taxon>
    </lineage>
</organism>
<keyword evidence="2" id="KW-1185">Reference proteome</keyword>
<dbReference type="Proteomes" id="UP001178461">
    <property type="component" value="Chromosome 5"/>
</dbReference>
<dbReference type="EMBL" id="OX395130">
    <property type="protein sequence ID" value="CAI5774983.1"/>
    <property type="molecule type" value="Genomic_DNA"/>
</dbReference>
<evidence type="ECO:0000313" key="1">
    <source>
        <dbReference type="EMBL" id="CAI5774983.1"/>
    </source>
</evidence>
<evidence type="ECO:0000313" key="2">
    <source>
        <dbReference type="Proteomes" id="UP001178461"/>
    </source>
</evidence>
<sequence>MNESRSTLDATVSAQHWVDYYAELLGEQTGQSPDAKADIYSESSKLKIKQANTHKLCLSMCRTQVEEDL</sequence>
<name>A0AA35P7E4_9SAUR</name>
<protein>
    <submittedName>
        <fullName evidence="1">Uncharacterized protein</fullName>
    </submittedName>
</protein>